<dbReference type="CDD" id="cd03316">
    <property type="entry name" value="MR_like"/>
    <property type="match status" value="1"/>
</dbReference>
<keyword evidence="2" id="KW-0479">Metal-binding</keyword>
<evidence type="ECO:0000256" key="3">
    <source>
        <dbReference type="ARBA" id="ARBA00022842"/>
    </source>
</evidence>
<keyword evidence="3" id="KW-0460">Magnesium</keyword>
<dbReference type="EC" id="4.2.1.6" evidence="5"/>
<evidence type="ECO:0000256" key="1">
    <source>
        <dbReference type="ARBA" id="ARBA00001946"/>
    </source>
</evidence>
<dbReference type="InterPro" id="IPR036849">
    <property type="entry name" value="Enolase-like_C_sf"/>
</dbReference>
<dbReference type="Gene3D" id="3.30.390.10">
    <property type="entry name" value="Enolase-like, N-terminal domain"/>
    <property type="match status" value="1"/>
</dbReference>
<dbReference type="SUPFAM" id="SSF51604">
    <property type="entry name" value="Enolase C-terminal domain-like"/>
    <property type="match status" value="1"/>
</dbReference>
<keyword evidence="5" id="KW-0456">Lyase</keyword>
<dbReference type="GO" id="GO:0008869">
    <property type="term" value="F:galactonate dehydratase activity"/>
    <property type="evidence" value="ECO:0007669"/>
    <property type="project" value="UniProtKB-EC"/>
</dbReference>
<dbReference type="Pfam" id="PF02746">
    <property type="entry name" value="MR_MLE_N"/>
    <property type="match status" value="1"/>
</dbReference>
<organism evidence="5 6">
    <name type="scientific">Candidatus Moanibacter tarae</name>
    <dbReference type="NCBI Taxonomy" id="2200854"/>
    <lineage>
        <taxon>Bacteria</taxon>
        <taxon>Pseudomonadati</taxon>
        <taxon>Verrucomicrobiota</taxon>
        <taxon>Opitutia</taxon>
        <taxon>Puniceicoccales</taxon>
        <taxon>Puniceicoccales incertae sedis</taxon>
        <taxon>Candidatus Moanibacter</taxon>
    </lineage>
</organism>
<dbReference type="SFLD" id="SFLDS00001">
    <property type="entry name" value="Enolase"/>
    <property type="match status" value="1"/>
</dbReference>
<dbReference type="Gene3D" id="3.20.20.120">
    <property type="entry name" value="Enolase-like C-terminal domain"/>
    <property type="match status" value="1"/>
</dbReference>
<dbReference type="InterPro" id="IPR013342">
    <property type="entry name" value="Mandelate_racemase_C"/>
</dbReference>
<evidence type="ECO:0000259" key="4">
    <source>
        <dbReference type="SMART" id="SM00922"/>
    </source>
</evidence>
<reference evidence="5 6" key="1">
    <citation type="submission" date="2018-06" db="EMBL/GenBank/DDBJ databases">
        <title>Draft Genome Sequence of a Novel Marine Bacterium Related to the Verrucomicrobia.</title>
        <authorList>
            <person name="Vosseberg J."/>
            <person name="Martijn J."/>
            <person name="Ettema T.J.G."/>
        </authorList>
    </citation>
    <scope>NUCLEOTIDE SEQUENCE [LARGE SCALE GENOMIC DNA]</scope>
    <source>
        <strain evidence="5">TARA_B100001123</strain>
    </source>
</reference>
<dbReference type="SMART" id="SM00922">
    <property type="entry name" value="MR_MLE"/>
    <property type="match status" value="1"/>
</dbReference>
<dbReference type="InterPro" id="IPR029065">
    <property type="entry name" value="Enolase_C-like"/>
</dbReference>
<dbReference type="InterPro" id="IPR046945">
    <property type="entry name" value="RHMD-like"/>
</dbReference>
<dbReference type="PANTHER" id="PTHR13794">
    <property type="entry name" value="ENOLASE SUPERFAMILY, MANDELATE RACEMASE"/>
    <property type="match status" value="1"/>
</dbReference>
<feature type="domain" description="Mandelate racemase/muconate lactonizing enzyme C-terminal" evidence="4">
    <location>
        <begin position="127"/>
        <end position="230"/>
    </location>
</feature>
<evidence type="ECO:0000313" key="6">
    <source>
        <dbReference type="Proteomes" id="UP000247465"/>
    </source>
</evidence>
<dbReference type="SUPFAM" id="SSF54826">
    <property type="entry name" value="Enolase N-terminal domain-like"/>
    <property type="match status" value="1"/>
</dbReference>
<name>A0A2Z4ANE9_9BACT</name>
<dbReference type="Pfam" id="PF13378">
    <property type="entry name" value="MR_MLE_C"/>
    <property type="match status" value="1"/>
</dbReference>
<dbReference type="Proteomes" id="UP000247465">
    <property type="component" value="Chromosome"/>
</dbReference>
<evidence type="ECO:0000313" key="5">
    <source>
        <dbReference type="EMBL" id="AWT60970.1"/>
    </source>
</evidence>
<evidence type="ECO:0000256" key="2">
    <source>
        <dbReference type="ARBA" id="ARBA00022723"/>
    </source>
</evidence>
<protein>
    <submittedName>
        <fullName evidence="5">D-galactonate dehydratase</fullName>
        <ecNumber evidence="5">4.2.1.6</ecNumber>
    </submittedName>
</protein>
<dbReference type="PANTHER" id="PTHR13794:SF58">
    <property type="entry name" value="MITOCHONDRIAL ENOLASE SUPERFAMILY MEMBER 1"/>
    <property type="match status" value="1"/>
</dbReference>
<comment type="cofactor">
    <cofactor evidence="1">
        <name>Mg(2+)</name>
        <dbReference type="ChEBI" id="CHEBI:18420"/>
    </cofactor>
</comment>
<dbReference type="EMBL" id="CP029803">
    <property type="protein sequence ID" value="AWT60970.1"/>
    <property type="molecule type" value="Genomic_DNA"/>
</dbReference>
<dbReference type="InterPro" id="IPR013341">
    <property type="entry name" value="Mandelate_racemase_N_dom"/>
</dbReference>
<dbReference type="KEGG" id="mtar:DF168_02195"/>
<proteinExistence type="predicted"/>
<dbReference type="AlphaFoldDB" id="A0A2Z4ANE9"/>
<dbReference type="InterPro" id="IPR029017">
    <property type="entry name" value="Enolase-like_N"/>
</dbReference>
<sequence length="393" mass="44497">MIITSIDTIRVQVPCTDDELRAGKYGEVGFVRVQTNENLTGWGVGEVRDTLLDSLVRPMLLGNDPFRIGEYVAHGLGRAASVEHALWDLLGKATNQPIYRLLGGSFRQEIQMYATVCWPAVQKTPIQQELEDVIKYVENGYRAIKLQIWDDNPFERIEMFQHLRDHLGGPDKVRFMFDRTASCSGSLWDIEKALEIARCLYFLQAEWLEEPLEHGDVDGYARLTKSVDLPITAGERDFGLEPFIRYGTHKSLDIWQPDAFLSGGIMTVHRVAAIAEGFRVPLIMHGANHLLLAPVIQLAASIKSCKMLEVAVITPPFRPEEQWEPLLQLMNTPHLFEIHGDMIKIPTLPGLGLDLNEDAIMEYRVPAGTPRQADPHEVVRPIFFPDDYVRRGF</sequence>
<gene>
    <name evidence="5" type="primary">dgoD_16</name>
    <name evidence="5" type="ORF">DF168_02195</name>
</gene>
<dbReference type="GO" id="GO:0016052">
    <property type="term" value="P:carbohydrate catabolic process"/>
    <property type="evidence" value="ECO:0007669"/>
    <property type="project" value="TreeGrafter"/>
</dbReference>
<dbReference type="GO" id="GO:0000287">
    <property type="term" value="F:magnesium ion binding"/>
    <property type="evidence" value="ECO:0007669"/>
    <property type="project" value="TreeGrafter"/>
</dbReference>
<accession>A0A2Z4ANE9</accession>